<evidence type="ECO:0000313" key="2">
    <source>
        <dbReference type="EMBL" id="KAF2728243.1"/>
    </source>
</evidence>
<reference evidence="2" key="1">
    <citation type="journal article" date="2020" name="Stud. Mycol.">
        <title>101 Dothideomycetes genomes: a test case for predicting lifestyles and emergence of pathogens.</title>
        <authorList>
            <person name="Haridas S."/>
            <person name="Albert R."/>
            <person name="Binder M."/>
            <person name="Bloem J."/>
            <person name="Labutti K."/>
            <person name="Salamov A."/>
            <person name="Andreopoulos B."/>
            <person name="Baker S."/>
            <person name="Barry K."/>
            <person name="Bills G."/>
            <person name="Bluhm B."/>
            <person name="Cannon C."/>
            <person name="Castanera R."/>
            <person name="Culley D."/>
            <person name="Daum C."/>
            <person name="Ezra D."/>
            <person name="Gonzalez J."/>
            <person name="Henrissat B."/>
            <person name="Kuo A."/>
            <person name="Liang C."/>
            <person name="Lipzen A."/>
            <person name="Lutzoni F."/>
            <person name="Magnuson J."/>
            <person name="Mondo S."/>
            <person name="Nolan M."/>
            <person name="Ohm R."/>
            <person name="Pangilinan J."/>
            <person name="Park H.-J."/>
            <person name="Ramirez L."/>
            <person name="Alfaro M."/>
            <person name="Sun H."/>
            <person name="Tritt A."/>
            <person name="Yoshinaga Y."/>
            <person name="Zwiers L.-H."/>
            <person name="Turgeon B."/>
            <person name="Goodwin S."/>
            <person name="Spatafora J."/>
            <person name="Crous P."/>
            <person name="Grigoriev I."/>
        </authorList>
    </citation>
    <scope>NUCLEOTIDE SEQUENCE</scope>
    <source>
        <strain evidence="2">CBS 125425</strain>
    </source>
</reference>
<feature type="compositionally biased region" description="Polar residues" evidence="1">
    <location>
        <begin position="9"/>
        <end position="27"/>
    </location>
</feature>
<gene>
    <name evidence="2" type="ORF">EJ04DRAFT_516759</name>
</gene>
<organism evidence="2 3">
    <name type="scientific">Polyplosphaeria fusca</name>
    <dbReference type="NCBI Taxonomy" id="682080"/>
    <lineage>
        <taxon>Eukaryota</taxon>
        <taxon>Fungi</taxon>
        <taxon>Dikarya</taxon>
        <taxon>Ascomycota</taxon>
        <taxon>Pezizomycotina</taxon>
        <taxon>Dothideomycetes</taxon>
        <taxon>Pleosporomycetidae</taxon>
        <taxon>Pleosporales</taxon>
        <taxon>Tetraplosphaeriaceae</taxon>
        <taxon>Polyplosphaeria</taxon>
    </lineage>
</organism>
<dbReference type="EMBL" id="ML996289">
    <property type="protein sequence ID" value="KAF2728243.1"/>
    <property type="molecule type" value="Genomic_DNA"/>
</dbReference>
<protein>
    <submittedName>
        <fullName evidence="2">Uncharacterized protein</fullName>
    </submittedName>
</protein>
<keyword evidence="3" id="KW-1185">Reference proteome</keyword>
<feature type="region of interest" description="Disordered" evidence="1">
    <location>
        <begin position="409"/>
        <end position="472"/>
    </location>
</feature>
<dbReference type="Proteomes" id="UP000799444">
    <property type="component" value="Unassembled WGS sequence"/>
</dbReference>
<feature type="region of interest" description="Disordered" evidence="1">
    <location>
        <begin position="1"/>
        <end position="110"/>
    </location>
</feature>
<evidence type="ECO:0000256" key="1">
    <source>
        <dbReference type="SAM" id="MobiDB-lite"/>
    </source>
</evidence>
<dbReference type="OrthoDB" id="5339332at2759"/>
<feature type="compositionally biased region" description="Low complexity" evidence="1">
    <location>
        <begin position="147"/>
        <end position="165"/>
    </location>
</feature>
<evidence type="ECO:0000313" key="3">
    <source>
        <dbReference type="Proteomes" id="UP000799444"/>
    </source>
</evidence>
<feature type="compositionally biased region" description="Polar residues" evidence="1">
    <location>
        <begin position="72"/>
        <end position="85"/>
    </location>
</feature>
<accession>A0A9P4QMQ8</accession>
<name>A0A9P4QMQ8_9PLEO</name>
<comment type="caution">
    <text evidence="2">The sequence shown here is derived from an EMBL/GenBank/DDBJ whole genome shotgun (WGS) entry which is preliminary data.</text>
</comment>
<proteinExistence type="predicted"/>
<feature type="compositionally biased region" description="Polar residues" evidence="1">
    <location>
        <begin position="56"/>
        <end position="65"/>
    </location>
</feature>
<feature type="region of interest" description="Disordered" evidence="1">
    <location>
        <begin position="303"/>
        <end position="378"/>
    </location>
</feature>
<feature type="compositionally biased region" description="Polar residues" evidence="1">
    <location>
        <begin position="173"/>
        <end position="187"/>
    </location>
</feature>
<feature type="compositionally biased region" description="Polar residues" evidence="1">
    <location>
        <begin position="195"/>
        <end position="207"/>
    </location>
</feature>
<feature type="compositionally biased region" description="Polar residues" evidence="1">
    <location>
        <begin position="303"/>
        <end position="313"/>
    </location>
</feature>
<sequence length="502" mass="52069">MPHLAANSAPATSPLQTSTTATGSSPRPASAPLSHHHGASIGDSTPAAIVPPALTPETTTRQSVSLGVLSTLWGSSDSPTATSQPPLRDTPVPAIVTHAPSPDAQEPPVDLIASTSSVPSATTTLTDTLPPTQSAALRALNAPAFQSSTKSKTAKSASSRTTLSSQPVVVRTYSGSRHNSRPSSGLNSPRLFPNMNGQSPRTPSPLSTGLAGRGDRLPSVDDFSFSAILRAVDPEIRDAIEAIAEICARSRYSLADEYDAHLPPQGEITNVGPSWASGMGGMAGRGRISRIGQGWSAGENTLTAVPEASSSSERLAGGSRPSTTAGSGRKRSQSAYGSLKSVISGGSGKHRAEGLESTDVDEQAHHGPQWAVHAASSSTTTHPAITLVNVPQTSNQLSLEMSSTITAIPEADEDQPEPRPRTAQPSQTPRHRRNISNVSLPNPRPRPSTLSSLASWLPWPRTAGGSEPSSQDIALVETRLREMLESSRASGCETGKAPISVS</sequence>
<feature type="region of interest" description="Disordered" evidence="1">
    <location>
        <begin position="143"/>
        <end position="215"/>
    </location>
</feature>
<dbReference type="AlphaFoldDB" id="A0A9P4QMQ8"/>